<reference evidence="2 3" key="1">
    <citation type="submission" date="2024-01" db="EMBL/GenBank/DDBJ databases">
        <title>Genome assemblies of Stephania.</title>
        <authorList>
            <person name="Yang L."/>
        </authorList>
    </citation>
    <scope>NUCLEOTIDE SEQUENCE [LARGE SCALE GENOMIC DNA]</scope>
    <source>
        <strain evidence="2">JXDWG</strain>
        <tissue evidence="2">Leaf</tissue>
    </source>
</reference>
<accession>A0AAP0JD21</accession>
<comment type="caution">
    <text evidence="2">The sequence shown here is derived from an EMBL/GenBank/DDBJ whole genome shotgun (WGS) entry which is preliminary data.</text>
</comment>
<evidence type="ECO:0000256" key="1">
    <source>
        <dbReference type="SAM" id="MobiDB-lite"/>
    </source>
</evidence>
<feature type="compositionally biased region" description="Basic and acidic residues" evidence="1">
    <location>
        <begin position="49"/>
        <end position="63"/>
    </location>
</feature>
<dbReference type="AlphaFoldDB" id="A0AAP0JD21"/>
<dbReference type="EMBL" id="JBBNAG010000005">
    <property type="protein sequence ID" value="KAK9131901.1"/>
    <property type="molecule type" value="Genomic_DNA"/>
</dbReference>
<gene>
    <name evidence="2" type="ORF">Scep_011429</name>
</gene>
<evidence type="ECO:0000313" key="3">
    <source>
        <dbReference type="Proteomes" id="UP001419268"/>
    </source>
</evidence>
<dbReference type="Proteomes" id="UP001419268">
    <property type="component" value="Unassembled WGS sequence"/>
</dbReference>
<feature type="compositionally biased region" description="Low complexity" evidence="1">
    <location>
        <begin position="66"/>
        <end position="77"/>
    </location>
</feature>
<protein>
    <submittedName>
        <fullName evidence="2">Uncharacterized protein</fullName>
    </submittedName>
</protein>
<feature type="region of interest" description="Disordered" evidence="1">
    <location>
        <begin position="27"/>
        <end position="84"/>
    </location>
</feature>
<sequence length="106" mass="11299">MRSGGRGGCGRRGWSKSVVQRWTCEGGEGQASLQDDDALVGATPGNDVGDQRDATSANDRDSGCLDTDANTTRTTNSARRRRRSEWAAGVDWATVCGGHAAVCRRR</sequence>
<keyword evidence="3" id="KW-1185">Reference proteome</keyword>
<evidence type="ECO:0000313" key="2">
    <source>
        <dbReference type="EMBL" id="KAK9131901.1"/>
    </source>
</evidence>
<name>A0AAP0JD21_9MAGN</name>
<organism evidence="2 3">
    <name type="scientific">Stephania cephalantha</name>
    <dbReference type="NCBI Taxonomy" id="152367"/>
    <lineage>
        <taxon>Eukaryota</taxon>
        <taxon>Viridiplantae</taxon>
        <taxon>Streptophyta</taxon>
        <taxon>Embryophyta</taxon>
        <taxon>Tracheophyta</taxon>
        <taxon>Spermatophyta</taxon>
        <taxon>Magnoliopsida</taxon>
        <taxon>Ranunculales</taxon>
        <taxon>Menispermaceae</taxon>
        <taxon>Menispermoideae</taxon>
        <taxon>Cissampelideae</taxon>
        <taxon>Stephania</taxon>
    </lineage>
</organism>
<proteinExistence type="predicted"/>